<feature type="transmembrane region" description="Helical" evidence="2">
    <location>
        <begin position="9"/>
        <end position="28"/>
    </location>
</feature>
<dbReference type="InterPro" id="IPR014025">
    <property type="entry name" value="Glutaredoxin_subgr"/>
</dbReference>
<dbReference type="InterPro" id="IPR002109">
    <property type="entry name" value="Glutaredoxin"/>
</dbReference>
<dbReference type="PRINTS" id="PR00160">
    <property type="entry name" value="GLUTAREDOXIN"/>
</dbReference>
<dbReference type="PANTHER" id="PTHR45694">
    <property type="entry name" value="GLUTAREDOXIN 2"/>
    <property type="match status" value="1"/>
</dbReference>
<dbReference type="SUPFAM" id="SSF52833">
    <property type="entry name" value="Thioredoxin-like"/>
    <property type="match status" value="1"/>
</dbReference>
<dbReference type="GO" id="GO:0034599">
    <property type="term" value="P:cellular response to oxidative stress"/>
    <property type="evidence" value="ECO:0007669"/>
    <property type="project" value="TreeGrafter"/>
</dbReference>
<keyword evidence="2" id="KW-0812">Transmembrane</keyword>
<dbReference type="InterPro" id="IPR036249">
    <property type="entry name" value="Thioredoxin-like_sf"/>
</dbReference>
<organism evidence="4 5">
    <name type="scientific">Echria macrotheca</name>
    <dbReference type="NCBI Taxonomy" id="438768"/>
    <lineage>
        <taxon>Eukaryota</taxon>
        <taxon>Fungi</taxon>
        <taxon>Dikarya</taxon>
        <taxon>Ascomycota</taxon>
        <taxon>Pezizomycotina</taxon>
        <taxon>Sordariomycetes</taxon>
        <taxon>Sordariomycetidae</taxon>
        <taxon>Sordariales</taxon>
        <taxon>Schizotheciaceae</taxon>
        <taxon>Echria</taxon>
    </lineage>
</organism>
<evidence type="ECO:0000256" key="2">
    <source>
        <dbReference type="SAM" id="Phobius"/>
    </source>
</evidence>
<dbReference type="GO" id="GO:0015038">
    <property type="term" value="F:glutathione disulfide oxidoreductase activity"/>
    <property type="evidence" value="ECO:0007669"/>
    <property type="project" value="TreeGrafter"/>
</dbReference>
<gene>
    <name evidence="4" type="ORF">QBC47DRAFT_134187</name>
</gene>
<name>A0AAJ0BH71_9PEZI</name>
<dbReference type="Gene3D" id="3.40.30.10">
    <property type="entry name" value="Glutaredoxin"/>
    <property type="match status" value="1"/>
</dbReference>
<evidence type="ECO:0000259" key="3">
    <source>
        <dbReference type="Pfam" id="PF00462"/>
    </source>
</evidence>
<keyword evidence="2" id="KW-1133">Transmembrane helix</keyword>
<feature type="region of interest" description="Disordered" evidence="1">
    <location>
        <begin position="94"/>
        <end position="138"/>
    </location>
</feature>
<evidence type="ECO:0000313" key="4">
    <source>
        <dbReference type="EMBL" id="KAK1758210.1"/>
    </source>
</evidence>
<proteinExistence type="predicted"/>
<keyword evidence="5" id="KW-1185">Reference proteome</keyword>
<feature type="domain" description="Glutaredoxin" evidence="3">
    <location>
        <begin position="155"/>
        <end position="218"/>
    </location>
</feature>
<evidence type="ECO:0000256" key="1">
    <source>
        <dbReference type="SAM" id="MobiDB-lite"/>
    </source>
</evidence>
<dbReference type="PROSITE" id="PS51354">
    <property type="entry name" value="GLUTAREDOXIN_2"/>
    <property type="match status" value="1"/>
</dbReference>
<reference evidence="4" key="1">
    <citation type="submission" date="2023-06" db="EMBL/GenBank/DDBJ databases">
        <title>Genome-scale phylogeny and comparative genomics of the fungal order Sordariales.</title>
        <authorList>
            <consortium name="Lawrence Berkeley National Laboratory"/>
            <person name="Hensen N."/>
            <person name="Bonometti L."/>
            <person name="Westerberg I."/>
            <person name="Brannstrom I.O."/>
            <person name="Guillou S."/>
            <person name="Cros-Aarteil S."/>
            <person name="Calhoun S."/>
            <person name="Haridas S."/>
            <person name="Kuo A."/>
            <person name="Mondo S."/>
            <person name="Pangilinan J."/>
            <person name="Riley R."/>
            <person name="Labutti K."/>
            <person name="Andreopoulos B."/>
            <person name="Lipzen A."/>
            <person name="Chen C."/>
            <person name="Yanf M."/>
            <person name="Daum C."/>
            <person name="Ng V."/>
            <person name="Clum A."/>
            <person name="Steindorff A."/>
            <person name="Ohm R."/>
            <person name="Martin F."/>
            <person name="Silar P."/>
            <person name="Natvig D."/>
            <person name="Lalanne C."/>
            <person name="Gautier V."/>
            <person name="Ament-Velasquez S.L."/>
            <person name="Kruys A."/>
            <person name="Hutchinson M.I."/>
            <person name="Powell A.J."/>
            <person name="Barry K."/>
            <person name="Miller A.N."/>
            <person name="Grigoriev I.V."/>
            <person name="Debuchy R."/>
            <person name="Gladieux P."/>
            <person name="Thoren M.H."/>
            <person name="Johannesson H."/>
        </authorList>
    </citation>
    <scope>NUCLEOTIDE SEQUENCE</scope>
    <source>
        <strain evidence="4">PSN4</strain>
    </source>
</reference>
<sequence length="258" mass="28581">MPSPRRIRLLLYVALGALITMLFVSSHFRETKERDTRTIQDFYHKTMNAMDRGGGEKGGGGRQKVVGTHNQGLDDDDEIVAQAMAERLRLAEQKAKDNANAKAPNKPDDPEDIIGVGSSASGQKKKGETKKKVEETDEDHEVEAELTAILKKSPIIIFSKSYCPHSKKAKGILLDKYDIYPAPYVVELDQHHLGRKIQDKLVERTGRSTVPNIMVFGVSIGGGDEMAELDRTKTLAEKLKELGGRRIQVAPRAVNKHA</sequence>
<evidence type="ECO:0000313" key="5">
    <source>
        <dbReference type="Proteomes" id="UP001239445"/>
    </source>
</evidence>
<dbReference type="GO" id="GO:0005796">
    <property type="term" value="C:Golgi lumen"/>
    <property type="evidence" value="ECO:0007669"/>
    <property type="project" value="TreeGrafter"/>
</dbReference>
<feature type="region of interest" description="Disordered" evidence="1">
    <location>
        <begin position="49"/>
        <end position="73"/>
    </location>
</feature>
<dbReference type="Pfam" id="PF00462">
    <property type="entry name" value="Glutaredoxin"/>
    <property type="match status" value="1"/>
</dbReference>
<dbReference type="GO" id="GO:0000324">
    <property type="term" value="C:fungal-type vacuole"/>
    <property type="evidence" value="ECO:0007669"/>
    <property type="project" value="TreeGrafter"/>
</dbReference>
<dbReference type="PANTHER" id="PTHR45694:SF5">
    <property type="entry name" value="GLUTAREDOXIN 2"/>
    <property type="match status" value="1"/>
</dbReference>
<accession>A0AAJ0BH71</accession>
<dbReference type="EMBL" id="MU839829">
    <property type="protein sequence ID" value="KAK1758210.1"/>
    <property type="molecule type" value="Genomic_DNA"/>
</dbReference>
<comment type="caution">
    <text evidence="4">The sequence shown here is derived from an EMBL/GenBank/DDBJ whole genome shotgun (WGS) entry which is preliminary data.</text>
</comment>
<dbReference type="Proteomes" id="UP001239445">
    <property type="component" value="Unassembled WGS sequence"/>
</dbReference>
<keyword evidence="2" id="KW-0472">Membrane</keyword>
<dbReference type="GO" id="GO:0005801">
    <property type="term" value="C:cis-Golgi network"/>
    <property type="evidence" value="ECO:0007669"/>
    <property type="project" value="TreeGrafter"/>
</dbReference>
<dbReference type="AlphaFoldDB" id="A0AAJ0BH71"/>
<protein>
    <submittedName>
        <fullName evidence="4">Monothiol glutaredoxin-6</fullName>
    </submittedName>
</protein>
<dbReference type="CDD" id="cd03419">
    <property type="entry name" value="GRX_GRXh_1_2_like"/>
    <property type="match status" value="1"/>
</dbReference>